<keyword evidence="3 5" id="KW-1133">Transmembrane helix</keyword>
<evidence type="ECO:0000313" key="7">
    <source>
        <dbReference type="Proteomes" id="UP000007360"/>
    </source>
</evidence>
<evidence type="ECO:0000256" key="4">
    <source>
        <dbReference type="ARBA" id="ARBA00023136"/>
    </source>
</evidence>
<dbReference type="SUPFAM" id="SSF103473">
    <property type="entry name" value="MFS general substrate transporter"/>
    <property type="match status" value="1"/>
</dbReference>
<evidence type="ECO:0000256" key="5">
    <source>
        <dbReference type="RuleBase" id="RU363041"/>
    </source>
</evidence>
<reference evidence="6 7" key="1">
    <citation type="journal article" date="2012" name="J. Bacteriol.">
        <title>Draft genome sequence of Methanobacterium formicicum DSM 3637, an archaebacterium isolated from the methane producer amoeba Pelomyxa palustris.</title>
        <authorList>
            <person name="Gutierrez G."/>
        </authorList>
    </citation>
    <scope>NUCLEOTIDE SEQUENCE [LARGE SCALE GENOMIC DNA]</scope>
    <source>
        <strain evidence="7">DSM 3637 / PP1</strain>
    </source>
</reference>
<protein>
    <recommendedName>
        <fullName evidence="5">Probable membrane transporter protein</fullName>
    </recommendedName>
</protein>
<evidence type="ECO:0000256" key="1">
    <source>
        <dbReference type="ARBA" id="ARBA00004141"/>
    </source>
</evidence>
<dbReference type="PATRIC" id="fig|1204725.3.peg.798"/>
<dbReference type="InterPro" id="IPR036259">
    <property type="entry name" value="MFS_trans_sf"/>
</dbReference>
<dbReference type="AlphaFoldDB" id="K2R254"/>
<dbReference type="EMBL" id="AMPO01000002">
    <property type="protein sequence ID" value="EKF86608.1"/>
    <property type="molecule type" value="Genomic_DNA"/>
</dbReference>
<organism evidence="6 7">
    <name type="scientific">Methanobacterium formicicum (strain DSM 3637 / PP1)</name>
    <dbReference type="NCBI Taxonomy" id="1204725"/>
    <lineage>
        <taxon>Archaea</taxon>
        <taxon>Methanobacteriati</taxon>
        <taxon>Methanobacteriota</taxon>
        <taxon>Methanomada group</taxon>
        <taxon>Methanobacteria</taxon>
        <taxon>Methanobacteriales</taxon>
        <taxon>Methanobacteriaceae</taxon>
        <taxon>Methanobacterium</taxon>
    </lineage>
</organism>
<keyword evidence="2 5" id="KW-0812">Transmembrane</keyword>
<keyword evidence="4 5" id="KW-0472">Membrane</keyword>
<feature type="transmembrane region" description="Helical" evidence="5">
    <location>
        <begin position="7"/>
        <end position="31"/>
    </location>
</feature>
<dbReference type="InterPro" id="IPR002781">
    <property type="entry name" value="TM_pro_TauE-like"/>
</dbReference>
<dbReference type="OrthoDB" id="71155at2157"/>
<feature type="transmembrane region" description="Helical" evidence="5">
    <location>
        <begin position="189"/>
        <end position="211"/>
    </location>
</feature>
<evidence type="ECO:0000313" key="6">
    <source>
        <dbReference type="EMBL" id="EKF86608.1"/>
    </source>
</evidence>
<dbReference type="PANTHER" id="PTHR43701:SF2">
    <property type="entry name" value="MEMBRANE TRANSPORTER PROTEIN YJNA-RELATED"/>
    <property type="match status" value="1"/>
</dbReference>
<keyword evidence="5" id="KW-1003">Cell membrane</keyword>
<feature type="transmembrane region" description="Helical" evidence="5">
    <location>
        <begin position="75"/>
        <end position="95"/>
    </location>
</feature>
<feature type="transmembrane region" description="Helical" evidence="5">
    <location>
        <begin position="101"/>
        <end position="118"/>
    </location>
</feature>
<feature type="transmembrane region" description="Helical" evidence="5">
    <location>
        <begin position="151"/>
        <end position="169"/>
    </location>
</feature>
<dbReference type="PANTHER" id="PTHR43701">
    <property type="entry name" value="MEMBRANE TRANSPORTER PROTEIN MJ0441-RELATED"/>
    <property type="match status" value="1"/>
</dbReference>
<proteinExistence type="inferred from homology"/>
<comment type="subcellular location">
    <subcellularLocation>
        <location evidence="5">Cell membrane</location>
        <topology evidence="5">Multi-pass membrane protein</topology>
    </subcellularLocation>
    <subcellularLocation>
        <location evidence="1">Membrane</location>
        <topology evidence="1">Multi-pass membrane protein</topology>
    </subcellularLocation>
</comment>
<keyword evidence="7" id="KW-1185">Reference proteome</keyword>
<dbReference type="GO" id="GO:0005886">
    <property type="term" value="C:plasma membrane"/>
    <property type="evidence" value="ECO:0007669"/>
    <property type="project" value="UniProtKB-SubCell"/>
</dbReference>
<feature type="transmembrane region" description="Helical" evidence="5">
    <location>
        <begin position="37"/>
        <end position="63"/>
    </location>
</feature>
<dbReference type="Proteomes" id="UP000007360">
    <property type="component" value="Unassembled WGS sequence"/>
</dbReference>
<comment type="caution">
    <text evidence="6">The sequence shown here is derived from an EMBL/GenBank/DDBJ whole genome shotgun (WGS) entry which is preliminary data.</text>
</comment>
<name>K2R254_METFP</name>
<feature type="transmembrane region" description="Helical" evidence="5">
    <location>
        <begin position="248"/>
        <end position="266"/>
    </location>
</feature>
<gene>
    <name evidence="6" type="ORF">A994_03968</name>
</gene>
<dbReference type="Pfam" id="PF01925">
    <property type="entry name" value="TauE"/>
    <property type="match status" value="1"/>
</dbReference>
<comment type="similarity">
    <text evidence="5">Belongs to the 4-toluene sulfonate uptake permease (TSUP) (TC 2.A.102) family.</text>
</comment>
<accession>K2R254</accession>
<evidence type="ECO:0000256" key="3">
    <source>
        <dbReference type="ARBA" id="ARBA00022989"/>
    </source>
</evidence>
<dbReference type="RefSeq" id="WP_004030003.1">
    <property type="nucleotide sequence ID" value="NZ_AMPO01000002.1"/>
</dbReference>
<sequence length="267" mass="28040">MIDFSQIFIPIFGFLIGLLVSTLGGGGGGLYVPVLTLVFGIPTQVAVATSLASVLPTTAVGAFSHYREGNVDLRIGIILGAGGVAGTLIGAYLANLIPSDMLRRFLGVFMLLMMIPMLRSFIKRHKNQEEEVKKETSSKNDPVVLTRPRQFLASLFGVASGLLAGIFGISGTPPVSAGLYSLGLPAMTVVGTTVFVLIFNSLTGIGGYFLLGRLDITLIILLAGGAAVGAFIGPKLLKKINPQTFEKIYVPVILTISLVMGLAMILA</sequence>
<feature type="transmembrane region" description="Helical" evidence="5">
    <location>
        <begin position="218"/>
        <end position="236"/>
    </location>
</feature>
<evidence type="ECO:0000256" key="2">
    <source>
        <dbReference type="ARBA" id="ARBA00022692"/>
    </source>
</evidence>
<dbReference type="InterPro" id="IPR051598">
    <property type="entry name" value="TSUP/Inactive_protease-like"/>
</dbReference>